<evidence type="ECO:0000256" key="5">
    <source>
        <dbReference type="PIRSR" id="PIRSR000105-2"/>
    </source>
</evidence>
<feature type="binding site" evidence="5">
    <location>
        <begin position="14"/>
        <end position="19"/>
    </location>
    <ligand>
        <name>NAD(+)</name>
        <dbReference type="ChEBI" id="CHEBI:57540"/>
    </ligand>
</feature>
<dbReference type="InParanoid" id="A0A286UXE9"/>
<dbReference type="InterPro" id="IPR008927">
    <property type="entry name" value="6-PGluconate_DH-like_C_sf"/>
</dbReference>
<dbReference type="GO" id="GO:0070403">
    <property type="term" value="F:NAD+ binding"/>
    <property type="evidence" value="ECO:0007669"/>
    <property type="project" value="InterPro"/>
</dbReference>
<dbReference type="Pfam" id="PF00725">
    <property type="entry name" value="3HCDH"/>
    <property type="match status" value="1"/>
</dbReference>
<dbReference type="Proteomes" id="UP000217199">
    <property type="component" value="Unassembled WGS sequence"/>
</dbReference>
<feature type="binding site" evidence="5">
    <location>
        <position position="100"/>
    </location>
    <ligand>
        <name>NAD(+)</name>
        <dbReference type="ChEBI" id="CHEBI:57540"/>
    </ligand>
</feature>
<feature type="domain" description="3-hydroxyacyl-CoA dehydrogenase NAD binding" evidence="7">
    <location>
        <begin position="9"/>
        <end position="204"/>
    </location>
</feature>
<dbReference type="OrthoDB" id="5958943at2759"/>
<comment type="caution">
    <text evidence="8">The sequence shown here is derived from an EMBL/GenBank/DDBJ whole genome shotgun (WGS) entry which is preliminary data.</text>
</comment>
<dbReference type="GO" id="GO:0016616">
    <property type="term" value="F:oxidoreductase activity, acting on the CH-OH group of donors, NAD or NADP as acceptor"/>
    <property type="evidence" value="ECO:0007669"/>
    <property type="project" value="InterPro"/>
</dbReference>
<evidence type="ECO:0000313" key="9">
    <source>
        <dbReference type="Proteomes" id="UP000217199"/>
    </source>
</evidence>
<dbReference type="STRING" id="2282107.A0A286UXE9"/>
<keyword evidence="3" id="KW-0560">Oxidoreductase</keyword>
<organism evidence="8 9">
    <name type="scientific">Pyrrhoderma noxium</name>
    <dbReference type="NCBI Taxonomy" id="2282107"/>
    <lineage>
        <taxon>Eukaryota</taxon>
        <taxon>Fungi</taxon>
        <taxon>Dikarya</taxon>
        <taxon>Basidiomycota</taxon>
        <taxon>Agaricomycotina</taxon>
        <taxon>Agaricomycetes</taxon>
        <taxon>Hymenochaetales</taxon>
        <taxon>Hymenochaetaceae</taxon>
        <taxon>Pyrrhoderma</taxon>
    </lineage>
</organism>
<dbReference type="Gene3D" id="1.10.1040.10">
    <property type="entry name" value="N-(1-d-carboxylethyl)-l-norvaline Dehydrogenase, domain 2"/>
    <property type="match status" value="1"/>
</dbReference>
<reference evidence="8 9" key="1">
    <citation type="journal article" date="2017" name="Mol. Ecol.">
        <title>Comparative and population genomic landscape of Phellinus noxius: A hypervariable fungus causing root rot in trees.</title>
        <authorList>
            <person name="Chung C.L."/>
            <person name="Lee T.J."/>
            <person name="Akiba M."/>
            <person name="Lee H.H."/>
            <person name="Kuo T.H."/>
            <person name="Liu D."/>
            <person name="Ke H.M."/>
            <person name="Yokoi T."/>
            <person name="Roa M.B."/>
            <person name="Lu M.J."/>
            <person name="Chang Y.Y."/>
            <person name="Ann P.J."/>
            <person name="Tsai J.N."/>
            <person name="Chen C.Y."/>
            <person name="Tzean S.S."/>
            <person name="Ota Y."/>
            <person name="Hattori T."/>
            <person name="Sahashi N."/>
            <person name="Liou R.F."/>
            <person name="Kikuchi T."/>
            <person name="Tsai I.J."/>
        </authorList>
    </citation>
    <scope>NUCLEOTIDE SEQUENCE [LARGE SCALE GENOMIC DNA]</scope>
    <source>
        <strain evidence="8 9">FFPRI411160</strain>
    </source>
</reference>
<evidence type="ECO:0000256" key="2">
    <source>
        <dbReference type="ARBA" id="ARBA00009463"/>
    </source>
</evidence>
<evidence type="ECO:0000259" key="6">
    <source>
        <dbReference type="Pfam" id="PF00725"/>
    </source>
</evidence>
<evidence type="ECO:0000256" key="3">
    <source>
        <dbReference type="ARBA" id="ARBA00023002"/>
    </source>
</evidence>
<feature type="binding site" evidence="5">
    <location>
        <position position="38"/>
    </location>
    <ligand>
        <name>NAD(+)</name>
        <dbReference type="ChEBI" id="CHEBI:57540"/>
    </ligand>
</feature>
<keyword evidence="9" id="KW-1185">Reference proteome</keyword>
<dbReference type="AlphaFoldDB" id="A0A286UXE9"/>
<dbReference type="SUPFAM" id="SSF48179">
    <property type="entry name" value="6-phosphogluconate dehydrogenase C-terminal domain-like"/>
    <property type="match status" value="1"/>
</dbReference>
<dbReference type="Gene3D" id="3.40.50.720">
    <property type="entry name" value="NAD(P)-binding Rossmann-like Domain"/>
    <property type="match status" value="1"/>
</dbReference>
<feature type="domain" description="3-hydroxyacyl-CoA dehydrogenase C-terminal" evidence="6">
    <location>
        <begin position="207"/>
        <end position="303"/>
    </location>
</feature>
<feature type="binding site" evidence="5">
    <location>
        <position position="127"/>
    </location>
    <ligand>
        <name>NAD(+)</name>
        <dbReference type="ChEBI" id="CHEBI:57540"/>
    </ligand>
</feature>
<dbReference type="Pfam" id="PF02737">
    <property type="entry name" value="3HCDH_N"/>
    <property type="match status" value="1"/>
</dbReference>
<dbReference type="GO" id="GO:0006631">
    <property type="term" value="P:fatty acid metabolic process"/>
    <property type="evidence" value="ECO:0007669"/>
    <property type="project" value="InterPro"/>
</dbReference>
<sequence length="307" mass="33077">MSIVHGVGKLGVLGAGQMGLGIAYVAALRAKVDVLLYDKSSTQLDRGLRLMDKLLAKDVAKGKIVEMEAQAARSRITIVPQDKGIPGLRDVDMVVEAVSENLSLKQKIFGELARELSPSAILASNTSSISITKIAASTIDPTVSSASEKGKANASRVVGLHFFNPVPVMKLVELISALQTSEETLSRARAFAIACGKEVTTSQDVPGFVSNALLMPFINEAIMCLEKGIASRDDIDKTMKLGMNHPMGPLQLADFIGLDTCLAIQQTLYQGTGDSKYRPSILLERMVDAQWYGRKNGKGFYEYDHSS</sequence>
<dbReference type="InterPro" id="IPR013328">
    <property type="entry name" value="6PGD_dom2"/>
</dbReference>
<gene>
    <name evidence="8" type="ORF">PNOK_0129900</name>
</gene>
<evidence type="ECO:0000259" key="7">
    <source>
        <dbReference type="Pfam" id="PF02737"/>
    </source>
</evidence>
<dbReference type="PANTHER" id="PTHR48075:SF5">
    <property type="entry name" value="3-HYDROXYBUTYRYL-COA DEHYDROGENASE"/>
    <property type="match status" value="1"/>
</dbReference>
<feature type="binding site" evidence="5">
    <location>
        <position position="105"/>
    </location>
    <ligand>
        <name>NAD(+)</name>
        <dbReference type="ChEBI" id="CHEBI:57540"/>
    </ligand>
</feature>
<dbReference type="FunFam" id="3.40.50.720:FF:000009">
    <property type="entry name" value="Fatty oxidation complex, alpha subunit"/>
    <property type="match status" value="1"/>
</dbReference>
<comment type="pathway">
    <text evidence="1">Lipid metabolism; fatty acid beta-oxidation.</text>
</comment>
<name>A0A286UXE9_9AGAM</name>
<evidence type="ECO:0000256" key="4">
    <source>
        <dbReference type="PIRSR" id="PIRSR000105-1"/>
    </source>
</evidence>
<feature type="site" description="Important for catalytic activity" evidence="4">
    <location>
        <position position="161"/>
    </location>
</feature>
<dbReference type="InterPro" id="IPR022694">
    <property type="entry name" value="3-OHacyl-CoA_DH"/>
</dbReference>
<protein>
    <submittedName>
        <fullName evidence="8">3-hydroxybutyryl-dehydrogenase</fullName>
    </submittedName>
</protein>
<evidence type="ECO:0000313" key="8">
    <source>
        <dbReference type="EMBL" id="PAV24231.1"/>
    </source>
</evidence>
<feature type="binding site" evidence="5">
    <location>
        <position position="164"/>
    </location>
    <ligand>
        <name>NAD(+)</name>
        <dbReference type="ChEBI" id="CHEBI:57540"/>
    </ligand>
</feature>
<dbReference type="InterPro" id="IPR006176">
    <property type="entry name" value="3-OHacyl-CoA_DH_NAD-bd"/>
</dbReference>
<comment type="similarity">
    <text evidence="2">Belongs to the 3-hydroxyacyl-CoA dehydrogenase family.</text>
</comment>
<dbReference type="PIRSF" id="PIRSF000105">
    <property type="entry name" value="HCDH"/>
    <property type="match status" value="1"/>
</dbReference>
<dbReference type="InterPro" id="IPR036291">
    <property type="entry name" value="NAD(P)-bd_dom_sf"/>
</dbReference>
<dbReference type="PANTHER" id="PTHR48075">
    <property type="entry name" value="3-HYDROXYACYL-COA DEHYDROGENASE FAMILY PROTEIN"/>
    <property type="match status" value="1"/>
</dbReference>
<evidence type="ECO:0000256" key="1">
    <source>
        <dbReference type="ARBA" id="ARBA00005005"/>
    </source>
</evidence>
<dbReference type="SUPFAM" id="SSF51735">
    <property type="entry name" value="NAD(P)-binding Rossmann-fold domains"/>
    <property type="match status" value="1"/>
</dbReference>
<proteinExistence type="inferred from homology"/>
<feature type="binding site" evidence="5">
    <location>
        <position position="295"/>
    </location>
    <ligand>
        <name>NAD(+)</name>
        <dbReference type="ChEBI" id="CHEBI:57540"/>
    </ligand>
</feature>
<dbReference type="EMBL" id="NBII01000001">
    <property type="protein sequence ID" value="PAV24231.1"/>
    <property type="molecule type" value="Genomic_DNA"/>
</dbReference>
<dbReference type="InterPro" id="IPR006108">
    <property type="entry name" value="3HC_DH_C"/>
</dbReference>
<keyword evidence="5" id="KW-0520">NAD</keyword>
<accession>A0A286UXE9</accession>